<proteinExistence type="predicted"/>
<keyword evidence="3" id="KW-1185">Reference proteome</keyword>
<evidence type="ECO:0000313" key="3">
    <source>
        <dbReference type="Proteomes" id="UP000318571"/>
    </source>
</evidence>
<dbReference type="Proteomes" id="UP000318571">
    <property type="component" value="Chromosome 9"/>
</dbReference>
<protein>
    <recommendedName>
        <fullName evidence="4">ADAMTS cysteine-rich domain-containing protein</fullName>
    </recommendedName>
</protein>
<dbReference type="AlphaFoldDB" id="A0A553NY64"/>
<name>A0A553NY64_TIGCA</name>
<dbReference type="OrthoDB" id="9942326at2759"/>
<accession>A0A553NY64</accession>
<comment type="caution">
    <text evidence="2">The sequence shown here is derived from an EMBL/GenBank/DDBJ whole genome shotgun (WGS) entry which is preliminary data.</text>
</comment>
<dbReference type="EMBL" id="VCGU01000009">
    <property type="protein sequence ID" value="TRY70360.1"/>
    <property type="molecule type" value="Genomic_DNA"/>
</dbReference>
<gene>
    <name evidence="2" type="ORF">TCAL_01165</name>
</gene>
<evidence type="ECO:0008006" key="4">
    <source>
        <dbReference type="Google" id="ProtNLM"/>
    </source>
</evidence>
<reference evidence="2 3" key="1">
    <citation type="journal article" date="2018" name="Nat. Ecol. Evol.">
        <title>Genomic signatures of mitonuclear coevolution across populations of Tigriopus californicus.</title>
        <authorList>
            <person name="Barreto F.S."/>
            <person name="Watson E.T."/>
            <person name="Lima T.G."/>
            <person name="Willett C.S."/>
            <person name="Edmands S."/>
            <person name="Li W."/>
            <person name="Burton R.S."/>
        </authorList>
    </citation>
    <scope>NUCLEOTIDE SEQUENCE [LARGE SCALE GENOMIC DNA]</scope>
    <source>
        <strain evidence="2 3">San Diego</strain>
    </source>
</reference>
<organism evidence="2 3">
    <name type="scientific">Tigriopus californicus</name>
    <name type="common">Marine copepod</name>
    <dbReference type="NCBI Taxonomy" id="6832"/>
    <lineage>
        <taxon>Eukaryota</taxon>
        <taxon>Metazoa</taxon>
        <taxon>Ecdysozoa</taxon>
        <taxon>Arthropoda</taxon>
        <taxon>Crustacea</taxon>
        <taxon>Multicrustacea</taxon>
        <taxon>Hexanauplia</taxon>
        <taxon>Copepoda</taxon>
        <taxon>Harpacticoida</taxon>
        <taxon>Harpacticidae</taxon>
        <taxon>Tigriopus</taxon>
    </lineage>
</organism>
<keyword evidence="1" id="KW-0732">Signal</keyword>
<feature type="signal peptide" evidence="1">
    <location>
        <begin position="1"/>
        <end position="19"/>
    </location>
</feature>
<evidence type="ECO:0000313" key="2">
    <source>
        <dbReference type="EMBL" id="TRY70360.1"/>
    </source>
</evidence>
<feature type="chain" id="PRO_5022034335" description="ADAMTS cysteine-rich domain-containing protein" evidence="1">
    <location>
        <begin position="20"/>
        <end position="193"/>
    </location>
</feature>
<sequence length="193" mass="22230">MILLVFLVSFGLLPISSLSQDVDRRAAPWWDALEDEQFYRQCQSSCTKQSRGVRTQVTLCDDTEVCRGLKRTLDEVATEKCLAWQEANVVPELTFLGEGRRFKHEPAIGNWISCAIFCKTDHRQWYSPRRELGRQAFFQDGIWCHNNGREDFYCQKNLCLPEGYEVNDAVRSAQLAMESDLENVVIDDEVLAL</sequence>
<evidence type="ECO:0000256" key="1">
    <source>
        <dbReference type="SAM" id="SignalP"/>
    </source>
</evidence>